<keyword evidence="12 18" id="KW-1133">Transmembrane helix</keyword>
<comment type="similarity">
    <text evidence="3 18">Belongs to the complex I subunit 2 family.</text>
</comment>
<evidence type="ECO:0000256" key="8">
    <source>
        <dbReference type="ARBA" id="ARBA00022692"/>
    </source>
</evidence>
<dbReference type="GeneID" id="67267156"/>
<keyword evidence="8 18" id="KW-0812">Transmembrane</keyword>
<dbReference type="EC" id="7.1.1.2" evidence="4 18"/>
<dbReference type="InterPro" id="IPR050175">
    <property type="entry name" value="Complex_I_Subunit_2"/>
</dbReference>
<evidence type="ECO:0000256" key="7">
    <source>
        <dbReference type="ARBA" id="ARBA00022660"/>
    </source>
</evidence>
<evidence type="ECO:0000256" key="2">
    <source>
        <dbReference type="ARBA" id="ARBA00004448"/>
    </source>
</evidence>
<dbReference type="GO" id="GO:0005743">
    <property type="term" value="C:mitochondrial inner membrane"/>
    <property type="evidence" value="ECO:0007669"/>
    <property type="project" value="UniProtKB-SubCell"/>
</dbReference>
<evidence type="ECO:0000256" key="6">
    <source>
        <dbReference type="ARBA" id="ARBA00022448"/>
    </source>
</evidence>
<protein>
    <recommendedName>
        <fullName evidence="5 18">NADH-ubiquinone oxidoreductase chain 2</fullName>
        <ecNumber evidence="4 18">7.1.1.2</ecNumber>
    </recommendedName>
</protein>
<comment type="function">
    <text evidence="18">Core subunit of the mitochondrial membrane respiratory chain NADH dehydrogenase (Complex I) which catalyzes electron transfer from NADH through the respiratory chain, using ubiquinone as an electron acceptor. Essential for the catalytic activity and assembly of complex I.</text>
</comment>
<keyword evidence="7 18" id="KW-0679">Respiratory chain</keyword>
<feature type="transmembrane region" description="Helical" evidence="18">
    <location>
        <begin position="148"/>
        <end position="166"/>
    </location>
</feature>
<keyword evidence="13 18" id="KW-0520">NAD</keyword>
<reference evidence="20" key="1">
    <citation type="submission" date="2020-08" db="EMBL/GenBank/DDBJ databases">
        <title>Complete mitochondrial genome of Acanthopsyche nigraplaga (Lepidoptera: Psychidae).</title>
        <authorList>
            <person name="Lee K.H."/>
            <person name="Kim M.J."/>
            <person name="Wang A.R."/>
            <person name="Park J.S."/>
            <person name="Kim S.S."/>
            <person name="Kim I."/>
        </authorList>
    </citation>
    <scope>NUCLEOTIDE SEQUENCE</scope>
</reference>
<geneLocation type="mitochondrion" evidence="20"/>
<keyword evidence="11 18" id="KW-0249">Electron transport</keyword>
<evidence type="ECO:0000256" key="10">
    <source>
        <dbReference type="ARBA" id="ARBA00022967"/>
    </source>
</evidence>
<evidence type="ECO:0000256" key="3">
    <source>
        <dbReference type="ARBA" id="ARBA00007012"/>
    </source>
</evidence>
<keyword evidence="10 18" id="KW-1278">Translocase</keyword>
<dbReference type="CTD" id="4536"/>
<dbReference type="InterPro" id="IPR003917">
    <property type="entry name" value="NADH_UbQ_OxRdtase_chain2"/>
</dbReference>
<evidence type="ECO:0000256" key="4">
    <source>
        <dbReference type="ARBA" id="ARBA00012944"/>
    </source>
</evidence>
<evidence type="ECO:0000256" key="18">
    <source>
        <dbReference type="RuleBase" id="RU003403"/>
    </source>
</evidence>
<name>A0A891GS10_9NEOP</name>
<evidence type="ECO:0000259" key="19">
    <source>
        <dbReference type="Pfam" id="PF00361"/>
    </source>
</evidence>
<feature type="transmembrane region" description="Helical" evidence="18">
    <location>
        <begin position="9"/>
        <end position="26"/>
    </location>
</feature>
<evidence type="ECO:0000256" key="13">
    <source>
        <dbReference type="ARBA" id="ARBA00023027"/>
    </source>
</evidence>
<keyword evidence="9 18" id="KW-0999">Mitochondrion inner membrane</keyword>
<evidence type="ECO:0000256" key="9">
    <source>
        <dbReference type="ARBA" id="ARBA00022792"/>
    </source>
</evidence>
<dbReference type="PRINTS" id="PR01436">
    <property type="entry name" value="NADHDHGNASE2"/>
</dbReference>
<evidence type="ECO:0000256" key="12">
    <source>
        <dbReference type="ARBA" id="ARBA00022989"/>
    </source>
</evidence>
<organism evidence="20">
    <name type="scientific">Acanthopsyche nigraplaga</name>
    <dbReference type="NCBI Taxonomy" id="1765094"/>
    <lineage>
        <taxon>Eukaryota</taxon>
        <taxon>Metazoa</taxon>
        <taxon>Ecdysozoa</taxon>
        <taxon>Arthropoda</taxon>
        <taxon>Hexapoda</taxon>
        <taxon>Insecta</taxon>
        <taxon>Pterygota</taxon>
        <taxon>Neoptera</taxon>
        <taxon>Endopterygota</taxon>
        <taxon>Lepidoptera</taxon>
        <taxon>Glossata</taxon>
        <taxon>Ditrysia</taxon>
        <taxon>Tineoidea</taxon>
        <taxon>Psychidae</taxon>
        <taxon>Oiketicinae</taxon>
        <taxon>Acanthopsyche</taxon>
    </lineage>
</organism>
<evidence type="ECO:0000313" key="20">
    <source>
        <dbReference type="EMBL" id="QRK25803.1"/>
    </source>
</evidence>
<dbReference type="PANTHER" id="PTHR46552:SF1">
    <property type="entry name" value="NADH-UBIQUINONE OXIDOREDUCTASE CHAIN 2"/>
    <property type="match status" value="1"/>
</dbReference>
<feature type="transmembrane region" description="Helical" evidence="18">
    <location>
        <begin position="316"/>
        <end position="337"/>
    </location>
</feature>
<dbReference type="AlphaFoldDB" id="A0A891GS10"/>
<keyword evidence="15 18" id="KW-0496">Mitochondrion</keyword>
<feature type="transmembrane region" description="Helical" evidence="18">
    <location>
        <begin position="61"/>
        <end position="82"/>
    </location>
</feature>
<evidence type="ECO:0000256" key="15">
    <source>
        <dbReference type="ARBA" id="ARBA00023128"/>
    </source>
</evidence>
<dbReference type="InterPro" id="IPR001750">
    <property type="entry name" value="ND/Mrp_TM"/>
</dbReference>
<evidence type="ECO:0000256" key="14">
    <source>
        <dbReference type="ARBA" id="ARBA00023075"/>
    </source>
</evidence>
<dbReference type="GO" id="GO:0008137">
    <property type="term" value="F:NADH dehydrogenase (ubiquinone) activity"/>
    <property type="evidence" value="ECO:0007669"/>
    <property type="project" value="UniProtKB-EC"/>
</dbReference>
<accession>A0A891GS10</accession>
<feature type="transmembrane region" description="Helical" evidence="18">
    <location>
        <begin position="271"/>
        <end position="295"/>
    </location>
</feature>
<keyword evidence="6" id="KW-0813">Transport</keyword>
<feature type="transmembrane region" description="Helical" evidence="18">
    <location>
        <begin position="120"/>
        <end position="142"/>
    </location>
</feature>
<evidence type="ECO:0000256" key="5">
    <source>
        <dbReference type="ARBA" id="ARBA00021008"/>
    </source>
</evidence>
<dbReference type="EMBL" id="MT883999">
    <property type="protein sequence ID" value="QRK25803.1"/>
    <property type="molecule type" value="Genomic_DNA"/>
</dbReference>
<comment type="catalytic activity">
    <reaction evidence="17 18">
        <text>a ubiquinone + NADH + 5 H(+)(in) = a ubiquinol + NAD(+) + 4 H(+)(out)</text>
        <dbReference type="Rhea" id="RHEA:29091"/>
        <dbReference type="Rhea" id="RHEA-COMP:9565"/>
        <dbReference type="Rhea" id="RHEA-COMP:9566"/>
        <dbReference type="ChEBI" id="CHEBI:15378"/>
        <dbReference type="ChEBI" id="CHEBI:16389"/>
        <dbReference type="ChEBI" id="CHEBI:17976"/>
        <dbReference type="ChEBI" id="CHEBI:57540"/>
        <dbReference type="ChEBI" id="CHEBI:57945"/>
        <dbReference type="EC" id="7.1.1.2"/>
    </reaction>
</comment>
<dbReference type="Pfam" id="PF00361">
    <property type="entry name" value="Proton_antipo_M"/>
    <property type="match status" value="1"/>
</dbReference>
<feature type="transmembrane region" description="Helical" evidence="18">
    <location>
        <begin position="94"/>
        <end position="113"/>
    </location>
</feature>
<feature type="domain" description="NADH:quinone oxidoreductase/Mrp antiporter transmembrane" evidence="19">
    <location>
        <begin position="25"/>
        <end position="282"/>
    </location>
</feature>
<evidence type="ECO:0000256" key="17">
    <source>
        <dbReference type="ARBA" id="ARBA00049551"/>
    </source>
</evidence>
<evidence type="ECO:0000256" key="1">
    <source>
        <dbReference type="ARBA" id="ARBA00003257"/>
    </source>
</evidence>
<dbReference type="GO" id="GO:0006120">
    <property type="term" value="P:mitochondrial electron transport, NADH to ubiquinone"/>
    <property type="evidence" value="ECO:0007669"/>
    <property type="project" value="InterPro"/>
</dbReference>
<sequence length="338" mass="40478">MHIMNLNKMFFYFILFFSTMISISSNSWLGCWIGLEINLLSFITIIFKPNNLMLSEVCLKYFLIQCISSMNFMFFILINLTLLNTFNYNNILSIMINCSLIMKMGMVPFHFWFPNIMEGLSWMNCFILMTWQKIAPIIILSYFYNFNFLIFIIMISALISSIGGLNQTSLRKLLAFSSINHSSWMMMSILISENLWILYFISYLFLIILICLMFYNFNSTFINQLFFNNLKNYPKLILFINLLSLGGLPPFLGFIPKWITINFLIFNKHYFLTFILIMSSLIMLIFYIRISYSSFMFNYFKMKFFNLNFKNYMWKTMNYTSFLSFFSLILMTLMFYFI</sequence>
<evidence type="ECO:0000256" key="11">
    <source>
        <dbReference type="ARBA" id="ARBA00022982"/>
    </source>
</evidence>
<dbReference type="RefSeq" id="YP_010163965.1">
    <property type="nucleotide sequence ID" value="NC_057469.1"/>
</dbReference>
<keyword evidence="14 18" id="KW-0830">Ubiquinone</keyword>
<keyword evidence="16 18" id="KW-0472">Membrane</keyword>
<dbReference type="PANTHER" id="PTHR46552">
    <property type="entry name" value="NADH-UBIQUINONE OXIDOREDUCTASE CHAIN 2"/>
    <property type="match status" value="1"/>
</dbReference>
<feature type="transmembrane region" description="Helical" evidence="18">
    <location>
        <begin position="236"/>
        <end position="259"/>
    </location>
</feature>
<evidence type="ECO:0000256" key="16">
    <source>
        <dbReference type="ARBA" id="ARBA00023136"/>
    </source>
</evidence>
<comment type="subcellular location">
    <subcellularLocation>
        <location evidence="2 18">Mitochondrion inner membrane</location>
        <topology evidence="2 18">Multi-pass membrane protein</topology>
    </subcellularLocation>
</comment>
<comment type="function">
    <text evidence="1">Core subunit of the mitochondrial membrane respiratory chain NADH dehydrogenase (Complex I) that is believed to belong to the minimal assembly required for catalysis. Complex I functions in the transfer of electrons from NADH to the respiratory chain. The immediate electron acceptor for the enzyme is believed to be ubiquinone.</text>
</comment>
<gene>
    <name evidence="20" type="primary">ND2</name>
</gene>
<proteinExistence type="inferred from homology"/>
<feature type="transmembrane region" description="Helical" evidence="18">
    <location>
        <begin position="197"/>
        <end position="215"/>
    </location>
</feature>